<dbReference type="InterPro" id="IPR003961">
    <property type="entry name" value="FN3_dom"/>
</dbReference>
<feature type="compositionally biased region" description="Polar residues" evidence="5">
    <location>
        <begin position="25"/>
        <end position="45"/>
    </location>
</feature>
<dbReference type="GO" id="GO:0004553">
    <property type="term" value="F:hydrolase activity, hydrolyzing O-glycosyl compounds"/>
    <property type="evidence" value="ECO:0007669"/>
    <property type="project" value="InterPro"/>
</dbReference>
<dbReference type="SUPFAM" id="SSF49265">
    <property type="entry name" value="Fibronectin type III"/>
    <property type="match status" value="1"/>
</dbReference>
<dbReference type="Pfam" id="PF00553">
    <property type="entry name" value="CBM_2"/>
    <property type="match status" value="1"/>
</dbReference>
<dbReference type="EMBL" id="VCKX01000075">
    <property type="protein sequence ID" value="TMR32003.1"/>
    <property type="molecule type" value="Genomic_DNA"/>
</dbReference>
<keyword evidence="1" id="KW-0677">Repeat</keyword>
<dbReference type="InterPro" id="IPR008965">
    <property type="entry name" value="CBM2/CBM3_carb-bd_dom_sf"/>
</dbReference>
<dbReference type="GO" id="GO:0030247">
    <property type="term" value="F:polysaccharide binding"/>
    <property type="evidence" value="ECO:0007669"/>
    <property type="project" value="UniProtKB-UniRule"/>
</dbReference>
<dbReference type="Gene3D" id="2.60.40.10">
    <property type="entry name" value="Immunoglobulins"/>
    <property type="match status" value="2"/>
</dbReference>
<dbReference type="InterPro" id="IPR050964">
    <property type="entry name" value="Striated_Muscle_Regulatory"/>
</dbReference>
<organism evidence="8 9">
    <name type="scientific">Nonomuraea zeae</name>
    <dbReference type="NCBI Taxonomy" id="1642303"/>
    <lineage>
        <taxon>Bacteria</taxon>
        <taxon>Bacillati</taxon>
        <taxon>Actinomycetota</taxon>
        <taxon>Actinomycetes</taxon>
        <taxon>Streptosporangiales</taxon>
        <taxon>Streptosporangiaceae</taxon>
        <taxon>Nonomuraea</taxon>
    </lineage>
</organism>
<dbReference type="PANTHER" id="PTHR13817:SF73">
    <property type="entry name" value="FIBRONECTIN TYPE-III DOMAIN-CONTAINING PROTEIN"/>
    <property type="match status" value="1"/>
</dbReference>
<keyword evidence="3" id="KW-0326">Glycosidase</keyword>
<evidence type="ECO:0000259" key="6">
    <source>
        <dbReference type="PROSITE" id="PS50853"/>
    </source>
</evidence>
<feature type="domain" description="Fibronectin type-III" evidence="6">
    <location>
        <begin position="48"/>
        <end position="140"/>
    </location>
</feature>
<dbReference type="CDD" id="cd00063">
    <property type="entry name" value="FN3"/>
    <property type="match status" value="2"/>
</dbReference>
<dbReference type="PROSITE" id="PS51173">
    <property type="entry name" value="CBM2"/>
    <property type="match status" value="1"/>
</dbReference>
<evidence type="ECO:0000256" key="5">
    <source>
        <dbReference type="SAM" id="MobiDB-lite"/>
    </source>
</evidence>
<keyword evidence="3" id="KW-0378">Hydrolase</keyword>
<gene>
    <name evidence="8" type="ORF">ETD85_24060</name>
</gene>
<evidence type="ECO:0000259" key="7">
    <source>
        <dbReference type="PROSITE" id="PS51173"/>
    </source>
</evidence>
<proteinExistence type="predicted"/>
<feature type="domain" description="CBM2" evidence="7">
    <location>
        <begin position="139"/>
        <end position="245"/>
    </location>
</feature>
<dbReference type="InterPro" id="IPR012291">
    <property type="entry name" value="CBM2_carb-bd_dom_sf"/>
</dbReference>
<feature type="region of interest" description="Disordered" evidence="5">
    <location>
        <begin position="21"/>
        <end position="48"/>
    </location>
</feature>
<protein>
    <submittedName>
        <fullName evidence="8">Uncharacterized protein</fullName>
    </submittedName>
</protein>
<dbReference type="InterPro" id="IPR036116">
    <property type="entry name" value="FN3_sf"/>
</dbReference>
<evidence type="ECO:0000256" key="3">
    <source>
        <dbReference type="ARBA" id="ARBA00023295"/>
    </source>
</evidence>
<dbReference type="Proteomes" id="UP000306628">
    <property type="component" value="Unassembled WGS sequence"/>
</dbReference>
<name>A0A5S4GGE3_9ACTN</name>
<dbReference type="PROSITE" id="PS50853">
    <property type="entry name" value="FN3"/>
    <property type="match status" value="2"/>
</dbReference>
<evidence type="ECO:0000256" key="4">
    <source>
        <dbReference type="ARBA" id="ARBA00023326"/>
    </source>
</evidence>
<evidence type="ECO:0000256" key="1">
    <source>
        <dbReference type="ARBA" id="ARBA00022737"/>
    </source>
</evidence>
<evidence type="ECO:0000313" key="8">
    <source>
        <dbReference type="EMBL" id="TMR32003.1"/>
    </source>
</evidence>
<dbReference type="Pfam" id="PF00041">
    <property type="entry name" value="fn3"/>
    <property type="match status" value="1"/>
</dbReference>
<evidence type="ECO:0000313" key="9">
    <source>
        <dbReference type="Proteomes" id="UP000306628"/>
    </source>
</evidence>
<dbReference type="InterPro" id="IPR001919">
    <property type="entry name" value="CBD2"/>
</dbReference>
<dbReference type="SMART" id="SM00637">
    <property type="entry name" value="CBD_II"/>
    <property type="match status" value="1"/>
</dbReference>
<dbReference type="SUPFAM" id="SSF49384">
    <property type="entry name" value="Carbohydrate-binding domain"/>
    <property type="match status" value="1"/>
</dbReference>
<keyword evidence="9" id="KW-1185">Reference proteome</keyword>
<dbReference type="InterPro" id="IPR013783">
    <property type="entry name" value="Ig-like_fold"/>
</dbReference>
<dbReference type="Gene3D" id="2.60.40.290">
    <property type="match status" value="1"/>
</dbReference>
<sequence length="245" mass="24275">MTLTGLTANTQYQVYVRARDGAGNLSGNSSPVTFTTTASGGDTSPPTAPAGLAASAVTSAGATLSWTASTDDNGVAGYDILRAPGASGGTFTQVGTSATTSYGDTGLTPSTTYRYQVRARDAAGNTSAVSNTAQITTQPGTSTGGCTAVATVQTQWATGYVIQPLAITNTGASTITGWTVTFTLPAGHTLTGSWNGTVTVSGQNVTIRNVGHNGTLAPGASTSSVGFQASRPNGNTAVPAGYTCA</sequence>
<comment type="caution">
    <text evidence="8">The sequence shown here is derived from an EMBL/GenBank/DDBJ whole genome shotgun (WGS) entry which is preliminary data.</text>
</comment>
<keyword evidence="2" id="KW-0119">Carbohydrate metabolism</keyword>
<feature type="domain" description="Fibronectin type-III" evidence="6">
    <location>
        <begin position="1"/>
        <end position="39"/>
    </location>
</feature>
<keyword evidence="4" id="KW-0624">Polysaccharide degradation</keyword>
<dbReference type="GO" id="GO:0000272">
    <property type="term" value="P:polysaccharide catabolic process"/>
    <property type="evidence" value="ECO:0007669"/>
    <property type="project" value="UniProtKB-KW"/>
</dbReference>
<evidence type="ECO:0000256" key="2">
    <source>
        <dbReference type="ARBA" id="ARBA00023277"/>
    </source>
</evidence>
<reference evidence="8 9" key="1">
    <citation type="submission" date="2019-05" db="EMBL/GenBank/DDBJ databases">
        <title>Draft genome sequence of Nonomuraea zeae DSM 100528.</title>
        <authorList>
            <person name="Saricaoglu S."/>
            <person name="Isik K."/>
        </authorList>
    </citation>
    <scope>NUCLEOTIDE SEQUENCE [LARGE SCALE GENOMIC DNA]</scope>
    <source>
        <strain evidence="8 9">DSM 100528</strain>
    </source>
</reference>
<dbReference type="OrthoDB" id="5171482at2"/>
<dbReference type="SMART" id="SM00060">
    <property type="entry name" value="FN3"/>
    <property type="match status" value="1"/>
</dbReference>
<dbReference type="AlphaFoldDB" id="A0A5S4GGE3"/>
<dbReference type="PANTHER" id="PTHR13817">
    <property type="entry name" value="TITIN"/>
    <property type="match status" value="1"/>
</dbReference>
<accession>A0A5S4GGE3</accession>